<dbReference type="Pfam" id="PF07786">
    <property type="entry name" value="HGSNAT_cat"/>
    <property type="match status" value="1"/>
</dbReference>
<comment type="caution">
    <text evidence="3">The sequence shown here is derived from an EMBL/GenBank/DDBJ whole genome shotgun (WGS) entry which is preliminary data.</text>
</comment>
<feature type="transmembrane region" description="Helical" evidence="1">
    <location>
        <begin position="110"/>
        <end position="130"/>
    </location>
</feature>
<keyword evidence="1" id="KW-1133">Transmembrane helix</keyword>
<protein>
    <recommendedName>
        <fullName evidence="2">Heparan-alpha-glucosaminide N-acetyltransferase catalytic domain-containing protein</fullName>
    </recommendedName>
</protein>
<feature type="transmembrane region" description="Helical" evidence="1">
    <location>
        <begin position="135"/>
        <end position="156"/>
    </location>
</feature>
<feature type="transmembrane region" description="Helical" evidence="1">
    <location>
        <begin position="314"/>
        <end position="339"/>
    </location>
</feature>
<feature type="domain" description="Heparan-alpha-glucosaminide N-acetyltransferase catalytic" evidence="2">
    <location>
        <begin position="11"/>
        <end position="217"/>
    </location>
</feature>
<feature type="transmembrane region" description="Helical" evidence="1">
    <location>
        <begin position="213"/>
        <end position="233"/>
    </location>
</feature>
<gene>
    <name evidence="3" type="ORF">GCM10007173_15070</name>
</gene>
<dbReference type="Proteomes" id="UP000606115">
    <property type="component" value="Unassembled WGS sequence"/>
</dbReference>
<name>A0ABQ2DH87_9MICC</name>
<feature type="transmembrane region" description="Helical" evidence="1">
    <location>
        <begin position="287"/>
        <end position="307"/>
    </location>
</feature>
<feature type="transmembrane region" description="Helical" evidence="1">
    <location>
        <begin position="12"/>
        <end position="32"/>
    </location>
</feature>
<evidence type="ECO:0000259" key="2">
    <source>
        <dbReference type="Pfam" id="PF07786"/>
    </source>
</evidence>
<sequence length="392" mass="41637">MSMHVQTKSRRLTGLDATRALAILGMFAAHIFDLFALDNSGILSPTFTGATANGRASVLFMVLAGVSLTLFARSLQRKGLSRKASVGVLVRRALVIAVLGLLIGPVNESIANILVHYGLLFLLLIPALYLPARALWVLSVFWLVIAPLAWRPLAAAEAAQSLGHNPTFTDFAHPGLLLADLLVTGYYPLLIWIGFGLLGVAVGKLPLSQKKTVAWMGAGAVVIAALSLLIGWLKILPWITAVGTVAGIPRSQIFTAMVTGRSPSGNLDRFLSESSYIWLPTAHSGSMIFTIHAAACALALLAILLLVTPHLGYAGALLAAAGRAPLTLYIGHLVLLPLLQVGLSAWVQWWTLCVLMLLAALILHHSGKAGPLEAGVRYLSVLPTDEKNSDPK</sequence>
<evidence type="ECO:0000313" key="3">
    <source>
        <dbReference type="EMBL" id="GGJ57197.1"/>
    </source>
</evidence>
<dbReference type="RefSeq" id="WP_188684796.1">
    <property type="nucleotide sequence ID" value="NZ_BMKX01000002.1"/>
</dbReference>
<dbReference type="GeneID" id="303303872"/>
<reference evidence="4" key="1">
    <citation type="journal article" date="2019" name="Int. J. Syst. Evol. Microbiol.">
        <title>The Global Catalogue of Microorganisms (GCM) 10K type strain sequencing project: providing services to taxonomists for standard genome sequencing and annotation.</title>
        <authorList>
            <consortium name="The Broad Institute Genomics Platform"/>
            <consortium name="The Broad Institute Genome Sequencing Center for Infectious Disease"/>
            <person name="Wu L."/>
            <person name="Ma J."/>
        </authorList>
    </citation>
    <scope>NUCLEOTIDE SEQUENCE [LARGE SCALE GENOMIC DNA]</scope>
    <source>
        <strain evidence="4">CGMCC 1.3685</strain>
    </source>
</reference>
<feature type="transmembrane region" description="Helical" evidence="1">
    <location>
        <begin position="84"/>
        <end position="104"/>
    </location>
</feature>
<feature type="transmembrane region" description="Helical" evidence="1">
    <location>
        <begin position="345"/>
        <end position="363"/>
    </location>
</feature>
<feature type="transmembrane region" description="Helical" evidence="1">
    <location>
        <begin position="52"/>
        <end position="72"/>
    </location>
</feature>
<evidence type="ECO:0000313" key="4">
    <source>
        <dbReference type="Proteomes" id="UP000606115"/>
    </source>
</evidence>
<dbReference type="EMBL" id="BMKX01000002">
    <property type="protein sequence ID" value="GGJ57197.1"/>
    <property type="molecule type" value="Genomic_DNA"/>
</dbReference>
<dbReference type="InterPro" id="IPR012429">
    <property type="entry name" value="HGSNAT_cat"/>
</dbReference>
<organism evidence="3 4">
    <name type="scientific">Glutamicibacter ardleyensis</name>
    <dbReference type="NCBI Taxonomy" id="225894"/>
    <lineage>
        <taxon>Bacteria</taxon>
        <taxon>Bacillati</taxon>
        <taxon>Actinomycetota</taxon>
        <taxon>Actinomycetes</taxon>
        <taxon>Micrococcales</taxon>
        <taxon>Micrococcaceae</taxon>
        <taxon>Glutamicibacter</taxon>
    </lineage>
</organism>
<accession>A0ABQ2DH87</accession>
<keyword evidence="1" id="KW-0812">Transmembrane</keyword>
<keyword evidence="1" id="KW-0472">Membrane</keyword>
<evidence type="ECO:0000256" key="1">
    <source>
        <dbReference type="SAM" id="Phobius"/>
    </source>
</evidence>
<feature type="transmembrane region" description="Helical" evidence="1">
    <location>
        <begin position="176"/>
        <end position="201"/>
    </location>
</feature>
<keyword evidence="4" id="KW-1185">Reference proteome</keyword>
<proteinExistence type="predicted"/>